<sequence length="148" mass="16490">MYFVSRIDLSSSIVAIFQHCFHTLYPNHQRVTVHSYRISQRYLSTNAFRAGTHARSAKCIVLVNRWFISGFRSVVAVALGIVAVTCFVNRGRKLDFVRALLPLLLWLAVVINVLGLRALMTAAVNSRLPGPGLANASNFSLLSCIRRT</sequence>
<organism evidence="2 3">
    <name type="scientific">Galerina marginata (strain CBS 339.88)</name>
    <dbReference type="NCBI Taxonomy" id="685588"/>
    <lineage>
        <taxon>Eukaryota</taxon>
        <taxon>Fungi</taxon>
        <taxon>Dikarya</taxon>
        <taxon>Basidiomycota</taxon>
        <taxon>Agaricomycotina</taxon>
        <taxon>Agaricomycetes</taxon>
        <taxon>Agaricomycetidae</taxon>
        <taxon>Agaricales</taxon>
        <taxon>Agaricineae</taxon>
        <taxon>Strophariaceae</taxon>
        <taxon>Galerina</taxon>
    </lineage>
</organism>
<keyword evidence="3" id="KW-1185">Reference proteome</keyword>
<dbReference type="AlphaFoldDB" id="A0A067S6G9"/>
<evidence type="ECO:0000313" key="2">
    <source>
        <dbReference type="EMBL" id="KDR66416.1"/>
    </source>
</evidence>
<evidence type="ECO:0000313" key="3">
    <source>
        <dbReference type="Proteomes" id="UP000027222"/>
    </source>
</evidence>
<reference evidence="3" key="1">
    <citation type="journal article" date="2014" name="Proc. Natl. Acad. Sci. U.S.A.">
        <title>Extensive sampling of basidiomycete genomes demonstrates inadequacy of the white-rot/brown-rot paradigm for wood decay fungi.</title>
        <authorList>
            <person name="Riley R."/>
            <person name="Salamov A.A."/>
            <person name="Brown D.W."/>
            <person name="Nagy L.G."/>
            <person name="Floudas D."/>
            <person name="Held B.W."/>
            <person name="Levasseur A."/>
            <person name="Lombard V."/>
            <person name="Morin E."/>
            <person name="Otillar R."/>
            <person name="Lindquist E.A."/>
            <person name="Sun H."/>
            <person name="LaButti K.M."/>
            <person name="Schmutz J."/>
            <person name="Jabbour D."/>
            <person name="Luo H."/>
            <person name="Baker S.E."/>
            <person name="Pisabarro A.G."/>
            <person name="Walton J.D."/>
            <person name="Blanchette R.A."/>
            <person name="Henrissat B."/>
            <person name="Martin F."/>
            <person name="Cullen D."/>
            <person name="Hibbett D.S."/>
            <person name="Grigoriev I.V."/>
        </authorList>
    </citation>
    <scope>NUCLEOTIDE SEQUENCE [LARGE SCALE GENOMIC DNA]</scope>
    <source>
        <strain evidence="3">CBS 339.88</strain>
    </source>
</reference>
<name>A0A067S6G9_GALM3</name>
<gene>
    <name evidence="2" type="ORF">GALMADRAFT_1148556</name>
</gene>
<keyword evidence="1" id="KW-0472">Membrane</keyword>
<dbReference type="EMBL" id="KL142423">
    <property type="protein sequence ID" value="KDR66416.1"/>
    <property type="molecule type" value="Genomic_DNA"/>
</dbReference>
<proteinExistence type="predicted"/>
<feature type="transmembrane region" description="Helical" evidence="1">
    <location>
        <begin position="100"/>
        <end position="120"/>
    </location>
</feature>
<feature type="transmembrane region" description="Helical" evidence="1">
    <location>
        <begin position="66"/>
        <end position="88"/>
    </location>
</feature>
<keyword evidence="1" id="KW-0812">Transmembrane</keyword>
<accession>A0A067S6G9</accession>
<evidence type="ECO:0000256" key="1">
    <source>
        <dbReference type="SAM" id="Phobius"/>
    </source>
</evidence>
<dbReference type="Proteomes" id="UP000027222">
    <property type="component" value="Unassembled WGS sequence"/>
</dbReference>
<dbReference type="HOGENOM" id="CLU_1758941_0_0_1"/>
<protein>
    <submittedName>
        <fullName evidence="2">Uncharacterized protein</fullName>
    </submittedName>
</protein>
<keyword evidence="1" id="KW-1133">Transmembrane helix</keyword>